<evidence type="ECO:0000313" key="2">
    <source>
        <dbReference type="Proteomes" id="UP000216189"/>
    </source>
</evidence>
<evidence type="ECO:0000313" key="1">
    <source>
        <dbReference type="EMBL" id="OYP54278.1"/>
    </source>
</evidence>
<name>A0ABX4EG24_SEGBR</name>
<dbReference type="Proteomes" id="UP000216189">
    <property type="component" value="Unassembled WGS sequence"/>
</dbReference>
<dbReference type="EMBL" id="NPJF01000048">
    <property type="protein sequence ID" value="OYP54278.1"/>
    <property type="molecule type" value="Genomic_DNA"/>
</dbReference>
<reference evidence="1 2" key="1">
    <citation type="submission" date="2017-08" db="EMBL/GenBank/DDBJ databases">
        <title>Comparative genomics of non-oral Prevotella species.</title>
        <authorList>
            <person name="Accetto T."/>
            <person name="Nograsek B."/>
            <person name="Avgustin G."/>
        </authorList>
    </citation>
    <scope>NUCLEOTIDE SEQUENCE [LARGE SCALE GENOMIC DNA]</scope>
    <source>
        <strain evidence="1 2">TC1-1</strain>
    </source>
</reference>
<sequence length="67" mass="7663">MADFFLAKSAKTQRKKVKRARDVRAVGGVSLVRKNRVSAEKSGKAYLRKLSVQEESRENRDREAKKV</sequence>
<protein>
    <submittedName>
        <fullName evidence="1">Uncharacterized protein</fullName>
    </submittedName>
</protein>
<proteinExistence type="predicted"/>
<gene>
    <name evidence="1" type="ORF">CIK91_09305</name>
</gene>
<accession>A0ABX4EG24</accession>
<comment type="caution">
    <text evidence="1">The sequence shown here is derived from an EMBL/GenBank/DDBJ whole genome shotgun (WGS) entry which is preliminary data.</text>
</comment>
<organism evidence="1 2">
    <name type="scientific">Segatella bryantii</name>
    <name type="common">Prevotella bryantii</name>
    <dbReference type="NCBI Taxonomy" id="77095"/>
    <lineage>
        <taxon>Bacteria</taxon>
        <taxon>Pseudomonadati</taxon>
        <taxon>Bacteroidota</taxon>
        <taxon>Bacteroidia</taxon>
        <taxon>Bacteroidales</taxon>
        <taxon>Prevotellaceae</taxon>
        <taxon>Segatella</taxon>
    </lineage>
</organism>
<keyword evidence="2" id="KW-1185">Reference proteome</keyword>